<dbReference type="Pfam" id="PF00072">
    <property type="entry name" value="Response_reg"/>
    <property type="match status" value="1"/>
</dbReference>
<evidence type="ECO:0000256" key="1">
    <source>
        <dbReference type="ARBA" id="ARBA00022553"/>
    </source>
</evidence>
<organism evidence="5 6">
    <name type="scientific">Nannocystis exedens</name>
    <dbReference type="NCBI Taxonomy" id="54"/>
    <lineage>
        <taxon>Bacteria</taxon>
        <taxon>Pseudomonadati</taxon>
        <taxon>Myxococcota</taxon>
        <taxon>Polyangia</taxon>
        <taxon>Nannocystales</taxon>
        <taxon>Nannocystaceae</taxon>
        <taxon>Nannocystis</taxon>
    </lineage>
</organism>
<evidence type="ECO:0000256" key="3">
    <source>
        <dbReference type="PROSITE-ProRule" id="PRU00169"/>
    </source>
</evidence>
<dbReference type="PANTHER" id="PTHR45339">
    <property type="entry name" value="HYBRID SIGNAL TRANSDUCTION HISTIDINE KINASE J"/>
    <property type="match status" value="1"/>
</dbReference>
<dbReference type="RefSeq" id="WP_096328967.1">
    <property type="nucleotide sequence ID" value="NZ_FOMX01000007.1"/>
</dbReference>
<dbReference type="SUPFAM" id="SSF52172">
    <property type="entry name" value="CheY-like"/>
    <property type="match status" value="1"/>
</dbReference>
<reference evidence="6" key="1">
    <citation type="submission" date="2016-10" db="EMBL/GenBank/DDBJ databases">
        <authorList>
            <person name="Varghese N."/>
            <person name="Submissions S."/>
        </authorList>
    </citation>
    <scope>NUCLEOTIDE SEQUENCE [LARGE SCALE GENOMIC DNA]</scope>
    <source>
        <strain evidence="6">ATCC 25963</strain>
    </source>
</reference>
<dbReference type="PROSITE" id="PS50110">
    <property type="entry name" value="RESPONSE_REGULATORY"/>
    <property type="match status" value="1"/>
</dbReference>
<dbReference type="Gene3D" id="3.40.50.2300">
    <property type="match status" value="1"/>
</dbReference>
<feature type="domain" description="Response regulatory" evidence="4">
    <location>
        <begin position="3"/>
        <end position="119"/>
    </location>
</feature>
<evidence type="ECO:0000259" key="4">
    <source>
        <dbReference type="PROSITE" id="PS50110"/>
    </source>
</evidence>
<feature type="modified residue" description="4-aspartylphosphate" evidence="3">
    <location>
        <position position="52"/>
    </location>
</feature>
<evidence type="ECO:0000313" key="6">
    <source>
        <dbReference type="Proteomes" id="UP000199400"/>
    </source>
</evidence>
<gene>
    <name evidence="5" type="ORF">SAMN02745121_02659</name>
</gene>
<dbReference type="InterPro" id="IPR001789">
    <property type="entry name" value="Sig_transdc_resp-reg_receiver"/>
</dbReference>
<dbReference type="GO" id="GO:0000160">
    <property type="term" value="P:phosphorelay signal transduction system"/>
    <property type="evidence" value="ECO:0007669"/>
    <property type="project" value="UniProtKB-KW"/>
</dbReference>
<accession>A0A1I1X6N7</accession>
<dbReference type="EMBL" id="FOMX01000007">
    <property type="protein sequence ID" value="SFE00990.1"/>
    <property type="molecule type" value="Genomic_DNA"/>
</dbReference>
<keyword evidence="6" id="KW-1185">Reference proteome</keyword>
<protein>
    <submittedName>
        <fullName evidence="5">Response regulator receiver domain-containing protein</fullName>
    </submittedName>
</protein>
<proteinExistence type="predicted"/>
<dbReference type="SMART" id="SM00448">
    <property type="entry name" value="REC"/>
    <property type="match status" value="1"/>
</dbReference>
<dbReference type="OrthoDB" id="9816343at2"/>
<evidence type="ECO:0000256" key="2">
    <source>
        <dbReference type="ARBA" id="ARBA00023012"/>
    </source>
</evidence>
<dbReference type="PANTHER" id="PTHR45339:SF1">
    <property type="entry name" value="HYBRID SIGNAL TRANSDUCTION HISTIDINE KINASE J"/>
    <property type="match status" value="1"/>
</dbReference>
<evidence type="ECO:0000313" key="5">
    <source>
        <dbReference type="EMBL" id="SFE00990.1"/>
    </source>
</evidence>
<sequence>MPKVLIVEDNELSRDMLSRRLRRKGYEVLVAVDGGEGVAMVKKEKPDIVLMDLSLPDMDGWYATRVLKEHEATASIPVIALTAHAMSGDREKALEAGCDDYDTKPIDLRRLLSKINRFVPDPEGGAGDPSDSRAG</sequence>
<keyword evidence="1 3" id="KW-0597">Phosphoprotein</keyword>
<dbReference type="STRING" id="54.SAMN02745121_02659"/>
<dbReference type="InterPro" id="IPR011006">
    <property type="entry name" value="CheY-like_superfamily"/>
</dbReference>
<keyword evidence="2" id="KW-0902">Two-component regulatory system</keyword>
<dbReference type="AlphaFoldDB" id="A0A1I1X6N7"/>
<dbReference type="Proteomes" id="UP000199400">
    <property type="component" value="Unassembled WGS sequence"/>
</dbReference>
<name>A0A1I1X6N7_9BACT</name>